<dbReference type="KEGG" id="abaw:D5400_12005"/>
<gene>
    <name evidence="2" type="ORF">D5400_12005</name>
</gene>
<feature type="domain" description="Phasin" evidence="1">
    <location>
        <begin position="5"/>
        <end position="93"/>
    </location>
</feature>
<dbReference type="Pfam" id="PF09361">
    <property type="entry name" value="Phasin_2"/>
    <property type="match status" value="1"/>
</dbReference>
<accession>A0A3Q8XS90</accession>
<protein>
    <submittedName>
        <fullName evidence="2">Phasin family protein</fullName>
    </submittedName>
</protein>
<name>A0A3Q8XS90_9HYPH</name>
<evidence type="ECO:0000313" key="2">
    <source>
        <dbReference type="EMBL" id="AZN73774.1"/>
    </source>
</evidence>
<reference evidence="2 3" key="1">
    <citation type="submission" date="2018-09" db="EMBL/GenBank/DDBJ databases">
        <title>Marinorhizobium profundi gen. nov., sp. nov., isolated from a deep-sea sediment sample from the New Britain Trench and proposal of Marinorhizobiaceae fam. nov. in the order Rhizobiales of the class Alphaproteobacteria.</title>
        <authorList>
            <person name="Cao J."/>
        </authorList>
    </citation>
    <scope>NUCLEOTIDE SEQUENCE [LARGE SCALE GENOMIC DNA]</scope>
    <source>
        <strain evidence="2 3">WS11</strain>
    </source>
</reference>
<evidence type="ECO:0000259" key="1">
    <source>
        <dbReference type="Pfam" id="PF09361"/>
    </source>
</evidence>
<dbReference type="AlphaFoldDB" id="A0A3Q8XS90"/>
<dbReference type="InterPro" id="IPR018968">
    <property type="entry name" value="Phasin"/>
</dbReference>
<dbReference type="EMBL" id="CP032509">
    <property type="protein sequence ID" value="AZN73774.1"/>
    <property type="molecule type" value="Genomic_DNA"/>
</dbReference>
<evidence type="ECO:0000313" key="3">
    <source>
        <dbReference type="Proteomes" id="UP000268192"/>
    </source>
</evidence>
<organism evidence="2 3">
    <name type="scientific">Georhizobium profundi</name>
    <dbReference type="NCBI Taxonomy" id="2341112"/>
    <lineage>
        <taxon>Bacteria</taxon>
        <taxon>Pseudomonadati</taxon>
        <taxon>Pseudomonadota</taxon>
        <taxon>Alphaproteobacteria</taxon>
        <taxon>Hyphomicrobiales</taxon>
        <taxon>Rhizobiaceae</taxon>
        <taxon>Georhizobium</taxon>
    </lineage>
</organism>
<keyword evidence="3" id="KW-1185">Reference proteome</keyword>
<dbReference type="OrthoDB" id="8279879at2"/>
<dbReference type="Proteomes" id="UP000268192">
    <property type="component" value="Chromosome"/>
</dbReference>
<sequence length="110" mass="12172">MIGTQKFAVTAMRLQAQALKASVRYQIELLSFFKHRCEKDLKLVDDLVESDELTEAFDVMSAFLQGAADEYATEASRFATLGSKLAADTAKRVRKETDGATEDFAARTIS</sequence>
<proteinExistence type="predicted"/>